<name>A0A1A9X2Y7_9MUSC</name>
<proteinExistence type="predicted"/>
<reference evidence="4" key="1">
    <citation type="submission" date="2014-03" db="EMBL/GenBank/DDBJ databases">
        <authorList>
            <person name="Aksoy S."/>
            <person name="Warren W."/>
            <person name="Wilson R.K."/>
        </authorList>
    </citation>
    <scope>NUCLEOTIDE SEQUENCE [LARGE SCALE GENOMIC DNA]</scope>
    <source>
        <strain evidence="4">IAEA</strain>
    </source>
</reference>
<dbReference type="InterPro" id="IPR016187">
    <property type="entry name" value="CTDL_fold"/>
</dbReference>
<keyword evidence="4" id="KW-1185">Reference proteome</keyword>
<dbReference type="Proteomes" id="UP000091820">
    <property type="component" value="Unassembled WGS sequence"/>
</dbReference>
<accession>A0A1A9X2Y7</accession>
<protein>
    <submittedName>
        <fullName evidence="3">C-type lectin domain-containing protein</fullName>
    </submittedName>
</protein>
<feature type="signal peptide" evidence="1">
    <location>
        <begin position="1"/>
        <end position="20"/>
    </location>
</feature>
<sequence>MVKFLLYICLLTISIFVVSGLRSDIVVKLLDDIPSDLNYEPFKRVGEKLLYFSDETANWFKANNICRSIKGFLVSIDNENAWDTIKEYLTNEITDKRRWWISANDLDSEGNFVWANTGTPMEYNAFAKSQPDDYGTNEDCVHLRFKEAKYEMNDMDCRRENHFICERETPLTILINAL</sequence>
<dbReference type="PROSITE" id="PS50041">
    <property type="entry name" value="C_TYPE_LECTIN_2"/>
    <property type="match status" value="1"/>
</dbReference>
<dbReference type="Gene3D" id="3.10.100.10">
    <property type="entry name" value="Mannose-Binding Protein A, subunit A"/>
    <property type="match status" value="1"/>
</dbReference>
<dbReference type="EnsemblMetazoa" id="GBRI042415-RA">
    <property type="protein sequence ID" value="GBRI042415-PA"/>
    <property type="gene ID" value="GBRI042415"/>
</dbReference>
<feature type="domain" description="C-type lectin" evidence="2">
    <location>
        <begin position="45"/>
        <end position="166"/>
    </location>
</feature>
<evidence type="ECO:0000313" key="3">
    <source>
        <dbReference type="EnsemblMetazoa" id="GBRI042415-PA"/>
    </source>
</evidence>
<organism evidence="3 4">
    <name type="scientific">Glossina brevipalpis</name>
    <dbReference type="NCBI Taxonomy" id="37001"/>
    <lineage>
        <taxon>Eukaryota</taxon>
        <taxon>Metazoa</taxon>
        <taxon>Ecdysozoa</taxon>
        <taxon>Arthropoda</taxon>
        <taxon>Hexapoda</taxon>
        <taxon>Insecta</taxon>
        <taxon>Pterygota</taxon>
        <taxon>Neoptera</taxon>
        <taxon>Endopterygota</taxon>
        <taxon>Diptera</taxon>
        <taxon>Brachycera</taxon>
        <taxon>Muscomorpha</taxon>
        <taxon>Hippoboscoidea</taxon>
        <taxon>Glossinidae</taxon>
        <taxon>Glossina</taxon>
    </lineage>
</organism>
<reference evidence="3" key="2">
    <citation type="submission" date="2020-05" db="UniProtKB">
        <authorList>
            <consortium name="EnsemblMetazoa"/>
        </authorList>
    </citation>
    <scope>IDENTIFICATION</scope>
    <source>
        <strain evidence="3">IAEA</strain>
    </source>
</reference>
<dbReference type="InterPro" id="IPR050111">
    <property type="entry name" value="C-type_lectin/snaclec_domain"/>
</dbReference>
<dbReference type="PANTHER" id="PTHR22803">
    <property type="entry name" value="MANNOSE, PHOSPHOLIPASE, LECTIN RECEPTOR RELATED"/>
    <property type="match status" value="1"/>
</dbReference>
<evidence type="ECO:0000259" key="2">
    <source>
        <dbReference type="PROSITE" id="PS50041"/>
    </source>
</evidence>
<dbReference type="AlphaFoldDB" id="A0A1A9X2Y7"/>
<dbReference type="CDD" id="cd00037">
    <property type="entry name" value="CLECT"/>
    <property type="match status" value="1"/>
</dbReference>
<dbReference type="VEuPathDB" id="VectorBase:GBRI042415"/>
<feature type="chain" id="PRO_5008400970" evidence="1">
    <location>
        <begin position="21"/>
        <end position="178"/>
    </location>
</feature>
<dbReference type="InterPro" id="IPR001304">
    <property type="entry name" value="C-type_lectin-like"/>
</dbReference>
<evidence type="ECO:0000313" key="4">
    <source>
        <dbReference type="Proteomes" id="UP000091820"/>
    </source>
</evidence>
<dbReference type="SUPFAM" id="SSF56436">
    <property type="entry name" value="C-type lectin-like"/>
    <property type="match status" value="1"/>
</dbReference>
<dbReference type="SMART" id="SM00034">
    <property type="entry name" value="CLECT"/>
    <property type="match status" value="1"/>
</dbReference>
<evidence type="ECO:0000256" key="1">
    <source>
        <dbReference type="SAM" id="SignalP"/>
    </source>
</evidence>
<dbReference type="InterPro" id="IPR016186">
    <property type="entry name" value="C-type_lectin-like/link_sf"/>
</dbReference>
<keyword evidence="1" id="KW-0732">Signal</keyword>
<dbReference type="Pfam" id="PF00059">
    <property type="entry name" value="Lectin_C"/>
    <property type="match status" value="1"/>
</dbReference>
<dbReference type="STRING" id="37001.A0A1A9X2Y7"/>